<protein>
    <submittedName>
        <fullName evidence="1">Uncharacterized protein</fullName>
    </submittedName>
</protein>
<reference evidence="2" key="1">
    <citation type="journal article" date="2010" name="Genome Res.">
        <title>Population genomic sequencing of Coccidioides fungi reveals recent hybridization and transposon control.</title>
        <authorList>
            <person name="Neafsey D.E."/>
            <person name="Barker B.M."/>
            <person name="Sharpton T.J."/>
            <person name="Stajich J.E."/>
            <person name="Park D.J."/>
            <person name="Whiston E."/>
            <person name="Hung C.-Y."/>
            <person name="McMahan C."/>
            <person name="White J."/>
            <person name="Sykes S."/>
            <person name="Heiman D."/>
            <person name="Young S."/>
            <person name="Zeng Q."/>
            <person name="Abouelleil A."/>
            <person name="Aftuck L."/>
            <person name="Bessette D."/>
            <person name="Brown A."/>
            <person name="FitzGerald M."/>
            <person name="Lui A."/>
            <person name="Macdonald J.P."/>
            <person name="Priest M."/>
            <person name="Orbach M.J."/>
            <person name="Galgiani J.N."/>
            <person name="Kirkland T.N."/>
            <person name="Cole G.T."/>
            <person name="Birren B.W."/>
            <person name="Henn M.R."/>
            <person name="Taylor J.W."/>
            <person name="Rounsley S.D."/>
        </authorList>
    </citation>
    <scope>NUCLEOTIDE SEQUENCE [LARGE SCALE GENOMIC DNA]</scope>
    <source>
        <strain evidence="2">RMSCC 2394</strain>
    </source>
</reference>
<evidence type="ECO:0000313" key="2">
    <source>
        <dbReference type="Proteomes" id="UP000054565"/>
    </source>
</evidence>
<accession>A0A0J6Y1B4</accession>
<dbReference type="Proteomes" id="UP000054565">
    <property type="component" value="Unassembled WGS sequence"/>
</dbReference>
<evidence type="ECO:0000313" key="1">
    <source>
        <dbReference type="EMBL" id="KMP00789.1"/>
    </source>
</evidence>
<proteinExistence type="predicted"/>
<organism evidence="1 2">
    <name type="scientific">Coccidioides immitis RMSCC 2394</name>
    <dbReference type="NCBI Taxonomy" id="404692"/>
    <lineage>
        <taxon>Eukaryota</taxon>
        <taxon>Fungi</taxon>
        <taxon>Dikarya</taxon>
        <taxon>Ascomycota</taxon>
        <taxon>Pezizomycotina</taxon>
        <taxon>Eurotiomycetes</taxon>
        <taxon>Eurotiomycetidae</taxon>
        <taxon>Onygenales</taxon>
        <taxon>Onygenaceae</taxon>
        <taxon>Coccidioides</taxon>
    </lineage>
</organism>
<dbReference type="EMBL" id="DS028093">
    <property type="protein sequence ID" value="KMP00789.1"/>
    <property type="molecule type" value="Genomic_DNA"/>
</dbReference>
<sequence length="156" mass="17024">MGCAAFTKGQHCVSFANRRPKCSFKKHETRIVYAVSFEISRGSAAGGSAYLAKQSVVESTPQTVWRFASLHSSQKCGQQPWYAGRVAQSISQRQASLPVRKVRANNDARRGACLKAHMLLLRGVRSVTRVHAEAEAHSCSPGPSLWRAAKEAKLIG</sequence>
<name>A0A0J6Y1B4_COCIT</name>
<gene>
    <name evidence="1" type="ORF">CIRG_00931</name>
</gene>
<dbReference type="AlphaFoldDB" id="A0A0J6Y1B4"/>